<keyword evidence="5" id="KW-0560">Oxidoreductase</keyword>
<keyword evidence="4" id="KW-0963">Cytoplasm</keyword>
<evidence type="ECO:0000256" key="3">
    <source>
        <dbReference type="ARBA" id="ARBA00007118"/>
    </source>
</evidence>
<dbReference type="CDD" id="cd02140">
    <property type="entry name" value="Frm2-like"/>
    <property type="match status" value="1"/>
</dbReference>
<dbReference type="Gene3D" id="3.40.109.10">
    <property type="entry name" value="NADH Oxidase"/>
    <property type="match status" value="1"/>
</dbReference>
<evidence type="ECO:0000256" key="1">
    <source>
        <dbReference type="ARBA" id="ARBA00004123"/>
    </source>
</evidence>
<proteinExistence type="inferred from homology"/>
<evidence type="ECO:0000313" key="9">
    <source>
        <dbReference type="Proteomes" id="UP001321749"/>
    </source>
</evidence>
<accession>A0AAV9I290</accession>
<dbReference type="PANTHER" id="PTHR43035">
    <property type="entry name" value="FATTY ACID REPRESSION MUTANT PROTEIN 2-RELATED"/>
    <property type="match status" value="1"/>
</dbReference>
<reference evidence="8" key="2">
    <citation type="submission" date="2023-06" db="EMBL/GenBank/DDBJ databases">
        <authorList>
            <consortium name="Lawrence Berkeley National Laboratory"/>
            <person name="Mondo S.J."/>
            <person name="Hensen N."/>
            <person name="Bonometti L."/>
            <person name="Westerberg I."/>
            <person name="Brannstrom I.O."/>
            <person name="Guillou S."/>
            <person name="Cros-Aarteil S."/>
            <person name="Calhoun S."/>
            <person name="Haridas S."/>
            <person name="Kuo A."/>
            <person name="Pangilinan J."/>
            <person name="Riley R."/>
            <person name="Labutti K."/>
            <person name="Andreopoulos B."/>
            <person name="Lipzen A."/>
            <person name="Chen C."/>
            <person name="Yanf M."/>
            <person name="Daum C."/>
            <person name="Ng V."/>
            <person name="Clum A."/>
            <person name="Steindorff A."/>
            <person name="Ohm R."/>
            <person name="Martin F."/>
            <person name="Silar P."/>
            <person name="Natvig D."/>
            <person name="Lalanne C."/>
            <person name="Gautier V."/>
            <person name="Ament-Velasquez S.L."/>
            <person name="Kruys A."/>
            <person name="Hutchinson M.I."/>
            <person name="Powell A.J."/>
            <person name="Barry K."/>
            <person name="Miller A.N."/>
            <person name="Grigoriev I.V."/>
            <person name="Debuchy R."/>
            <person name="Gladieux P."/>
            <person name="Thoren M.H."/>
            <person name="Johannesson H."/>
        </authorList>
    </citation>
    <scope>NUCLEOTIDE SEQUENCE</scope>
    <source>
        <strain evidence="8">PSN324</strain>
    </source>
</reference>
<dbReference type="GO" id="GO:0005634">
    <property type="term" value="C:nucleus"/>
    <property type="evidence" value="ECO:0007669"/>
    <property type="project" value="UniProtKB-SubCell"/>
</dbReference>
<dbReference type="FunFam" id="3.40.109.10:FF:000001">
    <property type="entry name" value="Nitroreductase family"/>
    <property type="match status" value="1"/>
</dbReference>
<name>A0AAV9I290_9PEZI</name>
<comment type="similarity">
    <text evidence="3">Belongs to the nitroreductase family.</text>
</comment>
<dbReference type="InterPro" id="IPR000415">
    <property type="entry name" value="Nitroreductase-like"/>
</dbReference>
<dbReference type="Pfam" id="PF00881">
    <property type="entry name" value="Nitroreductase"/>
    <property type="match status" value="1"/>
</dbReference>
<organism evidence="8 9">
    <name type="scientific">Cladorrhinum samala</name>
    <dbReference type="NCBI Taxonomy" id="585594"/>
    <lineage>
        <taxon>Eukaryota</taxon>
        <taxon>Fungi</taxon>
        <taxon>Dikarya</taxon>
        <taxon>Ascomycota</taxon>
        <taxon>Pezizomycotina</taxon>
        <taxon>Sordariomycetes</taxon>
        <taxon>Sordariomycetidae</taxon>
        <taxon>Sordariales</taxon>
        <taxon>Podosporaceae</taxon>
        <taxon>Cladorrhinum</taxon>
    </lineage>
</organism>
<evidence type="ECO:0000256" key="5">
    <source>
        <dbReference type="ARBA" id="ARBA00023002"/>
    </source>
</evidence>
<reference evidence="8" key="1">
    <citation type="journal article" date="2023" name="Mol. Phylogenet. Evol.">
        <title>Genome-scale phylogeny and comparative genomics of the fungal order Sordariales.</title>
        <authorList>
            <person name="Hensen N."/>
            <person name="Bonometti L."/>
            <person name="Westerberg I."/>
            <person name="Brannstrom I.O."/>
            <person name="Guillou S."/>
            <person name="Cros-Aarteil S."/>
            <person name="Calhoun S."/>
            <person name="Haridas S."/>
            <person name="Kuo A."/>
            <person name="Mondo S."/>
            <person name="Pangilinan J."/>
            <person name="Riley R."/>
            <person name="LaButti K."/>
            <person name="Andreopoulos B."/>
            <person name="Lipzen A."/>
            <person name="Chen C."/>
            <person name="Yan M."/>
            <person name="Daum C."/>
            <person name="Ng V."/>
            <person name="Clum A."/>
            <person name="Steindorff A."/>
            <person name="Ohm R.A."/>
            <person name="Martin F."/>
            <person name="Silar P."/>
            <person name="Natvig D.O."/>
            <person name="Lalanne C."/>
            <person name="Gautier V."/>
            <person name="Ament-Velasquez S.L."/>
            <person name="Kruys A."/>
            <person name="Hutchinson M.I."/>
            <person name="Powell A.J."/>
            <person name="Barry K."/>
            <person name="Miller A.N."/>
            <person name="Grigoriev I.V."/>
            <person name="Debuchy R."/>
            <person name="Gladieux P."/>
            <person name="Hiltunen Thoren M."/>
            <person name="Johannesson H."/>
        </authorList>
    </citation>
    <scope>NUCLEOTIDE SEQUENCE</scope>
    <source>
        <strain evidence="8">PSN324</strain>
    </source>
</reference>
<keyword evidence="9" id="KW-1185">Reference proteome</keyword>
<evidence type="ECO:0000256" key="4">
    <source>
        <dbReference type="ARBA" id="ARBA00022490"/>
    </source>
</evidence>
<dbReference type="GO" id="GO:0005737">
    <property type="term" value="C:cytoplasm"/>
    <property type="evidence" value="ECO:0007669"/>
    <property type="project" value="UniProtKB-SubCell"/>
</dbReference>
<dbReference type="Proteomes" id="UP001321749">
    <property type="component" value="Unassembled WGS sequence"/>
</dbReference>
<evidence type="ECO:0000313" key="8">
    <source>
        <dbReference type="EMBL" id="KAK4467111.1"/>
    </source>
</evidence>
<evidence type="ECO:0000256" key="6">
    <source>
        <dbReference type="ARBA" id="ARBA00023242"/>
    </source>
</evidence>
<dbReference type="InterPro" id="IPR029479">
    <property type="entry name" value="Nitroreductase"/>
</dbReference>
<keyword evidence="6" id="KW-0539">Nucleus</keyword>
<feature type="domain" description="Nitroreductase" evidence="7">
    <location>
        <begin position="62"/>
        <end position="231"/>
    </location>
</feature>
<dbReference type="EMBL" id="MU864928">
    <property type="protein sequence ID" value="KAK4467111.1"/>
    <property type="molecule type" value="Genomic_DNA"/>
</dbReference>
<evidence type="ECO:0000259" key="7">
    <source>
        <dbReference type="Pfam" id="PF00881"/>
    </source>
</evidence>
<comment type="caution">
    <text evidence="8">The sequence shown here is derived from an EMBL/GenBank/DDBJ whole genome shotgun (WGS) entry which is preliminary data.</text>
</comment>
<sequence>MQRIAKPFRAFQPLLQRTIKPSFSPRSFAVSTPTLTSSTKTRTMASAAITTPGGSDAFLAAIKDRRSIYTLNKDLGSITTARVQEIVKEALLHVPSSFNSQSNRLLVLFGAEHDKFWDITCEILRAIVPEAKFGPTAERMAGFKAGAGTILFFEDWTVVEGMEKKFATYADRFAGWAGHSDAMLQFALWTALEAEGLGANLQHYNPLVDAKVAEEWKIPASWKLQAQLVFGGKTAGAGEKEFGPLEEKLKVFGA</sequence>
<gene>
    <name evidence="8" type="ORF">QBC42DRAFT_191604</name>
</gene>
<protein>
    <submittedName>
        <fullName evidence="8">Nitroreductase-like protein</fullName>
    </submittedName>
</protein>
<evidence type="ECO:0000256" key="2">
    <source>
        <dbReference type="ARBA" id="ARBA00004496"/>
    </source>
</evidence>
<dbReference type="GO" id="GO:0016491">
    <property type="term" value="F:oxidoreductase activity"/>
    <property type="evidence" value="ECO:0007669"/>
    <property type="project" value="UniProtKB-KW"/>
</dbReference>
<dbReference type="InterPro" id="IPR033877">
    <property type="entry name" value="Frm2/Hbn1"/>
</dbReference>
<dbReference type="PANTHER" id="PTHR43035:SF1">
    <property type="entry name" value="FATTY ACID REPRESSION MUTANT PROTEIN 2-RELATED"/>
    <property type="match status" value="1"/>
</dbReference>
<dbReference type="SUPFAM" id="SSF55469">
    <property type="entry name" value="FMN-dependent nitroreductase-like"/>
    <property type="match status" value="1"/>
</dbReference>
<dbReference type="GO" id="GO:0034599">
    <property type="term" value="P:cellular response to oxidative stress"/>
    <property type="evidence" value="ECO:0007669"/>
    <property type="project" value="InterPro"/>
</dbReference>
<dbReference type="AlphaFoldDB" id="A0AAV9I290"/>
<comment type="subcellular location">
    <subcellularLocation>
        <location evidence="2">Cytoplasm</location>
    </subcellularLocation>
    <subcellularLocation>
        <location evidence="1">Nucleus</location>
    </subcellularLocation>
</comment>